<name>A0A8B9BES9_9AVES</name>
<dbReference type="GO" id="GO:0050965">
    <property type="term" value="P:detection of temperature stimulus involved in sensory perception of pain"/>
    <property type="evidence" value="ECO:0007669"/>
    <property type="project" value="Ensembl"/>
</dbReference>
<accession>A0A8B9BES9</accession>
<dbReference type="FunFam" id="3.10.450.10:FF:000006">
    <property type="entry name" value="latexin"/>
    <property type="match status" value="1"/>
</dbReference>
<sequence>MSQGPSPAAELPPSHCLPGRAAALAAAFIAWRRGSPGRGPALRALSRARRQVRPGRGDSTVNCTAEVLYHLGNKNAAPDVQFTIEGELKNTDEADNLFYNRIKSLKNELVAENVPDSYGNVPPEMEPIRALAWAASGYVIWQISTENTKYQLAQIKHVKQVKRSDEYLEFDYKILLHENVSQEIIPWQMTVLWHPQHGTEVTQNSRQPQHV</sequence>
<gene>
    <name evidence="6" type="primary">LXN</name>
</gene>
<proteinExistence type="inferred from homology"/>
<protein>
    <submittedName>
        <fullName evidence="6">Latexin</fullName>
    </submittedName>
</protein>
<reference evidence="6" key="2">
    <citation type="submission" date="2025-09" db="UniProtKB">
        <authorList>
            <consortium name="Ensembl"/>
        </authorList>
    </citation>
    <scope>IDENTIFICATION</scope>
</reference>
<evidence type="ECO:0000259" key="5">
    <source>
        <dbReference type="PROSITE" id="PS52033"/>
    </source>
</evidence>
<dbReference type="AlphaFoldDB" id="A0A8B9BES9"/>
<evidence type="ECO:0000313" key="7">
    <source>
        <dbReference type="Proteomes" id="UP000694426"/>
    </source>
</evidence>
<dbReference type="InterPro" id="IPR049897">
    <property type="entry name" value="CYSTATIN_LXN"/>
</dbReference>
<keyword evidence="2 4" id="KW-0646">Protease inhibitor</keyword>
<keyword evidence="7" id="KW-1185">Reference proteome</keyword>
<feature type="domain" description="Cystatin LXN-type" evidence="5">
    <location>
        <begin position="7"/>
        <end position="90"/>
    </location>
</feature>
<dbReference type="Gene3D" id="3.10.450.10">
    <property type="match status" value="2"/>
</dbReference>
<evidence type="ECO:0000256" key="4">
    <source>
        <dbReference type="PROSITE-ProRule" id="PRU01377"/>
    </source>
</evidence>
<feature type="domain" description="Cystatin LXN-type" evidence="5">
    <location>
        <begin position="110"/>
        <end position="211"/>
    </location>
</feature>
<dbReference type="Ensembl" id="ENSABRT00000004572.1">
    <property type="protein sequence ID" value="ENSABRP00000003152.1"/>
    <property type="gene ID" value="ENSABRG00000002995.1"/>
</dbReference>
<dbReference type="PROSITE" id="PS52033">
    <property type="entry name" value="CYSTATIN_LXN"/>
    <property type="match status" value="2"/>
</dbReference>
<dbReference type="GO" id="GO:0008191">
    <property type="term" value="F:metalloendopeptidase inhibitor activity"/>
    <property type="evidence" value="ECO:0007669"/>
    <property type="project" value="UniProtKB-UniRule"/>
</dbReference>
<dbReference type="Pfam" id="PF06907">
    <property type="entry name" value="LXN"/>
    <property type="match status" value="1"/>
</dbReference>
<dbReference type="Proteomes" id="UP000694426">
    <property type="component" value="Unplaced"/>
</dbReference>
<dbReference type="GeneTree" id="ENSGT00530000063813"/>
<dbReference type="InterPro" id="IPR009684">
    <property type="entry name" value="Latexin"/>
</dbReference>
<dbReference type="GO" id="GO:0005615">
    <property type="term" value="C:extracellular space"/>
    <property type="evidence" value="ECO:0007669"/>
    <property type="project" value="TreeGrafter"/>
</dbReference>
<keyword evidence="3" id="KW-0677">Repeat</keyword>
<evidence type="ECO:0000256" key="3">
    <source>
        <dbReference type="ARBA" id="ARBA00022737"/>
    </source>
</evidence>
<evidence type="ECO:0000256" key="1">
    <source>
        <dbReference type="ARBA" id="ARBA00010083"/>
    </source>
</evidence>
<reference evidence="6" key="1">
    <citation type="submission" date="2025-08" db="UniProtKB">
        <authorList>
            <consortium name="Ensembl"/>
        </authorList>
    </citation>
    <scope>IDENTIFICATION</scope>
</reference>
<dbReference type="PANTHER" id="PTHR28591:SF1">
    <property type="entry name" value="LATEXIN"/>
    <property type="match status" value="1"/>
</dbReference>
<comment type="similarity">
    <text evidence="1 4">Belongs to the protease inhibitor I47 (latexin) family.</text>
</comment>
<organism evidence="6 7">
    <name type="scientific">Anser brachyrhynchus</name>
    <name type="common">Pink-footed goose</name>
    <dbReference type="NCBI Taxonomy" id="132585"/>
    <lineage>
        <taxon>Eukaryota</taxon>
        <taxon>Metazoa</taxon>
        <taxon>Chordata</taxon>
        <taxon>Craniata</taxon>
        <taxon>Vertebrata</taxon>
        <taxon>Euteleostomi</taxon>
        <taxon>Archelosauria</taxon>
        <taxon>Archosauria</taxon>
        <taxon>Dinosauria</taxon>
        <taxon>Saurischia</taxon>
        <taxon>Theropoda</taxon>
        <taxon>Coelurosauria</taxon>
        <taxon>Aves</taxon>
        <taxon>Neognathae</taxon>
        <taxon>Galloanserae</taxon>
        <taxon>Anseriformes</taxon>
        <taxon>Anatidae</taxon>
        <taxon>Anserinae</taxon>
        <taxon>Anser</taxon>
    </lineage>
</organism>
<dbReference type="SUPFAM" id="SSF54403">
    <property type="entry name" value="Cystatin/monellin"/>
    <property type="match status" value="2"/>
</dbReference>
<evidence type="ECO:0000256" key="2">
    <source>
        <dbReference type="ARBA" id="ARBA00022690"/>
    </source>
</evidence>
<dbReference type="PANTHER" id="PTHR28591">
    <property type="entry name" value="LATEXIN"/>
    <property type="match status" value="1"/>
</dbReference>
<evidence type="ECO:0000313" key="6">
    <source>
        <dbReference type="Ensembl" id="ENSABRP00000003152.1"/>
    </source>
</evidence>
<dbReference type="InterPro" id="IPR046350">
    <property type="entry name" value="Cystatin_sf"/>
</dbReference>